<feature type="transmembrane region" description="Helical" evidence="1">
    <location>
        <begin position="69"/>
        <end position="88"/>
    </location>
</feature>
<evidence type="ECO:0000313" key="4">
    <source>
        <dbReference type="Proteomes" id="UP000548673"/>
    </source>
</evidence>
<feature type="transmembrane region" description="Helical" evidence="1">
    <location>
        <begin position="239"/>
        <end position="261"/>
    </location>
</feature>
<dbReference type="PANTHER" id="PTHR19353">
    <property type="entry name" value="FATTY ACID DESATURASE 2"/>
    <property type="match status" value="1"/>
</dbReference>
<dbReference type="InterPro" id="IPR012171">
    <property type="entry name" value="Fatty_acid_desaturase"/>
</dbReference>
<dbReference type="GO" id="GO:0008610">
    <property type="term" value="P:lipid biosynthetic process"/>
    <property type="evidence" value="ECO:0007669"/>
    <property type="project" value="UniProtKB-ARBA"/>
</dbReference>
<accession>A0A7V7UQ57</accession>
<dbReference type="Proteomes" id="UP000548673">
    <property type="component" value="Unassembled WGS sequence"/>
</dbReference>
<evidence type="ECO:0000313" key="3">
    <source>
        <dbReference type="EMBL" id="NYV42910.1"/>
    </source>
</evidence>
<evidence type="ECO:0000259" key="2">
    <source>
        <dbReference type="Pfam" id="PF00487"/>
    </source>
</evidence>
<feature type="transmembrane region" description="Helical" evidence="1">
    <location>
        <begin position="42"/>
        <end position="63"/>
    </location>
</feature>
<dbReference type="PANTHER" id="PTHR19353:SF19">
    <property type="entry name" value="DELTA(5) FATTY ACID DESATURASE C-RELATED"/>
    <property type="match status" value="1"/>
</dbReference>
<dbReference type="Pfam" id="PF00487">
    <property type="entry name" value="FA_desaturase"/>
    <property type="match status" value="1"/>
</dbReference>
<sequence>MTRNLPPLRVERHDPALHKAFRTACQHYLTTQQEHRFADKGMWAKLVFLALCCAACYLLSLTSSHLTGFALWYFGFIFFAMMLVVNVLHDASHNAYCRSGAANAWLGRLVSVPLGLDADNWQVRHVQFHHPYTNIQGYDPDIDENGVLCQTPFQRHKPFMRAQHLYWPLVAALTFPWYAWWMDWRDRLGETPFTRHLPHQGAGGALLFLLLKAAHFWLALGLPMLLLDEAITFPAVLAVYLISQMLVSALFVSLLIGTHWAKGHFYPAPADNVMPQSVYHHAFATTFDWHMRPRLMGYWLGGLNLHLTHHLFPDWSHRHFPALSAIIAQVAKTHGLSYQILTVKDLLRLQRRHLLRMGRKPEETATGER</sequence>
<feature type="transmembrane region" description="Helical" evidence="1">
    <location>
        <begin position="202"/>
        <end position="227"/>
    </location>
</feature>
<comment type="caution">
    <text evidence="3">The sequence shown here is derived from an EMBL/GenBank/DDBJ whole genome shotgun (WGS) entry which is preliminary data.</text>
</comment>
<dbReference type="GO" id="GO:0016717">
    <property type="term" value="F:oxidoreductase activity, acting on paired donors, with oxidation of a pair of donors resulting in the reduction of molecular oxygen to two molecules of water"/>
    <property type="evidence" value="ECO:0007669"/>
    <property type="project" value="TreeGrafter"/>
</dbReference>
<dbReference type="AlphaFoldDB" id="A0A7V7UQ57"/>
<dbReference type="EMBL" id="JABTXY010000024">
    <property type="protein sequence ID" value="NYV42910.1"/>
    <property type="molecule type" value="Genomic_DNA"/>
</dbReference>
<evidence type="ECO:0000256" key="1">
    <source>
        <dbReference type="SAM" id="Phobius"/>
    </source>
</evidence>
<dbReference type="GO" id="GO:0016020">
    <property type="term" value="C:membrane"/>
    <property type="evidence" value="ECO:0007669"/>
    <property type="project" value="TreeGrafter"/>
</dbReference>
<keyword evidence="1" id="KW-0472">Membrane</keyword>
<name>A0A7V7UQ57_CROSK</name>
<organism evidence="3 4">
    <name type="scientific">Cronobacter sakazakii</name>
    <name type="common">Enterobacter sakazakii</name>
    <dbReference type="NCBI Taxonomy" id="28141"/>
    <lineage>
        <taxon>Bacteria</taxon>
        <taxon>Pseudomonadati</taxon>
        <taxon>Pseudomonadota</taxon>
        <taxon>Gammaproteobacteria</taxon>
        <taxon>Enterobacterales</taxon>
        <taxon>Enterobacteriaceae</taxon>
        <taxon>Cronobacter</taxon>
    </lineage>
</organism>
<keyword evidence="1" id="KW-0812">Transmembrane</keyword>
<proteinExistence type="predicted"/>
<gene>
    <name evidence="3" type="ORF">HRR37_11135</name>
</gene>
<feature type="transmembrane region" description="Helical" evidence="1">
    <location>
        <begin position="165"/>
        <end position="182"/>
    </location>
</feature>
<dbReference type="CDD" id="cd03506">
    <property type="entry name" value="Delta6-FADS-like"/>
    <property type="match status" value="1"/>
</dbReference>
<protein>
    <submittedName>
        <fullName evidence="3">Acyl-CoA desaturase</fullName>
    </submittedName>
</protein>
<feature type="domain" description="Fatty acid desaturase" evidence="2">
    <location>
        <begin position="72"/>
        <end position="339"/>
    </location>
</feature>
<keyword evidence="1" id="KW-1133">Transmembrane helix</keyword>
<dbReference type="GeneID" id="56730294"/>
<dbReference type="RefSeq" id="WP_029039136.1">
    <property type="nucleotide sequence ID" value="NZ_CP011047.1"/>
</dbReference>
<dbReference type="KEGG" id="csj:CSK29544_02753"/>
<reference evidence="3 4" key="1">
    <citation type="submission" date="2020-05" db="EMBL/GenBank/DDBJ databases">
        <title>The draft genome of Cronobacter sakazakii strain 145005.</title>
        <authorList>
            <person name="Yang J."/>
            <person name="Liu L."/>
            <person name="Feng Y."/>
            <person name="Zong Z."/>
        </authorList>
    </citation>
    <scope>NUCLEOTIDE SEQUENCE [LARGE SCALE GENOMIC DNA]</scope>
    <source>
        <strain evidence="3 4">145005</strain>
    </source>
</reference>
<dbReference type="InterPro" id="IPR005804">
    <property type="entry name" value="FA_desaturase_dom"/>
</dbReference>